<dbReference type="HOGENOM" id="CLU_2244340_0_0_9"/>
<organism evidence="1 2">
    <name type="scientific">Paenibacillus beijingensis</name>
    <dbReference type="NCBI Taxonomy" id="1126833"/>
    <lineage>
        <taxon>Bacteria</taxon>
        <taxon>Bacillati</taxon>
        <taxon>Bacillota</taxon>
        <taxon>Bacilli</taxon>
        <taxon>Bacillales</taxon>
        <taxon>Paenibacillaceae</taxon>
        <taxon>Paenibacillus</taxon>
    </lineage>
</organism>
<dbReference type="RefSeq" id="WP_045671564.1">
    <property type="nucleotide sequence ID" value="NZ_CP011058.1"/>
</dbReference>
<sequence>MAIEHGAPQIPPMLRVMIQFESTGWFDTTGEEKTQHILPKLNEVLTGWKDNGSKLIGTLDRDILTAGHAGSAGYHAVFLYDVPDLQTVTNMTHSFRATGLDRYFRLEAVLGRPFFLLEKTD</sequence>
<keyword evidence="2" id="KW-1185">Reference proteome</keyword>
<dbReference type="AlphaFoldDB" id="A0A0D5NLL6"/>
<protein>
    <submittedName>
        <fullName evidence="1">Uncharacterized protein</fullName>
    </submittedName>
</protein>
<reference evidence="2" key="2">
    <citation type="submission" date="2015-03" db="EMBL/GenBank/DDBJ databases">
        <title>Genome sequence of Paenibacillus beijingensis strain DSM 24997T.</title>
        <authorList>
            <person name="Kwak Y."/>
            <person name="Shin J.-H."/>
        </authorList>
    </citation>
    <scope>NUCLEOTIDE SEQUENCE [LARGE SCALE GENOMIC DNA]</scope>
    <source>
        <strain evidence="2">DSM 24997</strain>
    </source>
</reference>
<name>A0A0D5NLL6_9BACL</name>
<accession>A0A0D5NLL6</accession>
<reference evidence="1 2" key="1">
    <citation type="journal article" date="2015" name="J. Biotechnol.">
        <title>Complete genome sequence of Paenibacillus beijingensis 7188(T) (=DSM 24997(T)), a novel rhizobacterium from jujube garden soil.</title>
        <authorList>
            <person name="Kwak Y."/>
            <person name="Shin J.H."/>
        </authorList>
    </citation>
    <scope>NUCLEOTIDE SEQUENCE [LARGE SCALE GENOMIC DNA]</scope>
    <source>
        <strain evidence="1 2">DSM 24997</strain>
    </source>
</reference>
<evidence type="ECO:0000313" key="1">
    <source>
        <dbReference type="EMBL" id="AJY76136.1"/>
    </source>
</evidence>
<dbReference type="KEGG" id="pbj:VN24_18200"/>
<proteinExistence type="predicted"/>
<dbReference type="EMBL" id="CP011058">
    <property type="protein sequence ID" value="AJY76136.1"/>
    <property type="molecule type" value="Genomic_DNA"/>
</dbReference>
<dbReference type="PATRIC" id="fig|1126833.4.peg.4006"/>
<dbReference type="STRING" id="1126833.VN24_18200"/>
<evidence type="ECO:0000313" key="2">
    <source>
        <dbReference type="Proteomes" id="UP000032633"/>
    </source>
</evidence>
<gene>
    <name evidence="1" type="ORF">VN24_18200</name>
</gene>
<dbReference type="OrthoDB" id="7849477at2"/>
<dbReference type="Proteomes" id="UP000032633">
    <property type="component" value="Chromosome"/>
</dbReference>